<feature type="compositionally biased region" description="Acidic residues" evidence="1">
    <location>
        <begin position="1141"/>
        <end position="1151"/>
    </location>
</feature>
<feature type="compositionally biased region" description="Basic residues" evidence="1">
    <location>
        <begin position="438"/>
        <end position="450"/>
    </location>
</feature>
<comment type="caution">
    <text evidence="3">The sequence shown here is derived from an EMBL/GenBank/DDBJ whole genome shotgun (WGS) entry which is preliminary data.</text>
</comment>
<feature type="domain" description="DNA replication checkpoint mediator MRC1" evidence="2">
    <location>
        <begin position="1040"/>
        <end position="1182"/>
    </location>
</feature>
<feature type="compositionally biased region" description="Low complexity" evidence="1">
    <location>
        <begin position="136"/>
        <end position="154"/>
    </location>
</feature>
<evidence type="ECO:0000313" key="3">
    <source>
        <dbReference type="EMBL" id="TEB35566.1"/>
    </source>
</evidence>
<sequence length="1396" mass="153476">MPLEAEDSYVADSTLSTSPQREASASPPIKRAVRTYGRKRSPVPALDASSSPKPVEERPSCKPSRAAPRDTEESIPSTSDNEVNDGGDTESDSDASGPHRKPRNFAYGDWRKDLQDIDKQFAEVDSAPGPVRKTDGTTSATSSFGFGTSSLLSSNEDKRSTSPNLVNDIFGSSPADRSRPGPSKPDPGSDDDDDGEPFLPKKRLRRKAAAQDSDSEVEQPTTSPPVGTSPSAGPTLSPGSRRASETPPTSDNGIPATKLQRKGKGRTSFDNNRSVPQLELQDINEQKTSQTKKSKTKKPSKKEEIETIKDRARINVDRQYKVQASHRPTEKYSKTALLADLAGGAGQASLDSIPASDPIINAFDSSQGEAVSSITPVPFPAFRTPSPTPAPIAGPSKPALPEIPLLEDDDEELPSMLSVFQGARQTAAASSKKEELRKRKLEHLKKHQPAARKAADDDDDDDLEVVDSSRAAALERLENQHASKAGKKDISRTRQQHLVLAGIRPSKPTMGKGKKVEPVRREAFDQQVLIKAQEEARAITKQKEDEWKAMGGSVHKEAESGVKSEDILPKLAAYALGAVKESAQREERFEAVNSDEDSEDGEYNPDERGSASPEPDAMDEDEEEENKENADGDVAMEDEEEEETLVEDPESSQNVRPRAGRRRVIASDDEDEENVENASTSRPRPRQPFSALGGRGDDDMEIVLARRSPSTDGLTNDEGTDKENDTTAIRGRQVRFDSPDFDENATLSLDLSQPRRPLQEISSSAPDTPKPLDLRTNLTQLFEAQLRTPQPSPGPSFQPLLGGALGSKGSEGFSQFTQSDRTLAAGSSSGDLSALFDATTQKLNEGSWSPERGGLLAEAFVEKPSQPNSPKKGLARNDSLSLTQDLAAERMLSIKETQMRQADAVFEKEQEYLLGAAFEPSPKPQKEKLYVNEYGFLTQTRPTGEAEEYEIHSPSQVPGMRPRSVLQTPLDKGIPLTEPSTFDNLGGGSTPTGPLRRLRKRDTSPTERLSTSNEKRPRDAYEVLRAGAKGDETRVKRRKLDAREYVVGEAEESDDEGGFWGIKKKQDEDEEDEDGEDLDRTLETLVDDQDMDDETLAEHLVREKYKEEEALADKKIEEEAQAIIDGRRRTRRKNRDLMGEGSDDESDDEENEERRRRMARRMKKRDDVEKLENNPLTKAFADTYQSTVLDDDLEFAHLAADDTQGVLDQLSGRRGEDDEYDDDEEEEIPEYEEETQPRAMDPFEVRQKVRELRQKRGSSPVYDDEDGMDLADTTWVDSMDGEEETRVAVKTIKTMVKKPYRSAQSELDPSALDDGFEDGNLMSNKRPDERHQQQGQVWAKREGRNRNTATARSVGAAAVTGLTKAKSGGGSLRTGAKALAGSGAVGEKSQAGGEES</sequence>
<evidence type="ECO:0000259" key="2">
    <source>
        <dbReference type="Pfam" id="PF09444"/>
    </source>
</evidence>
<dbReference type="Pfam" id="PF09444">
    <property type="entry name" value="MRC1"/>
    <property type="match status" value="1"/>
</dbReference>
<dbReference type="EMBL" id="QPFP01000007">
    <property type="protein sequence ID" value="TEB35566.1"/>
    <property type="molecule type" value="Genomic_DNA"/>
</dbReference>
<feature type="region of interest" description="Disordered" evidence="1">
    <location>
        <begin position="844"/>
        <end position="879"/>
    </location>
</feature>
<feature type="compositionally biased region" description="Basic and acidic residues" evidence="1">
    <location>
        <begin position="109"/>
        <end position="122"/>
    </location>
</feature>
<feature type="compositionally biased region" description="Acidic residues" evidence="1">
    <location>
        <begin position="634"/>
        <end position="650"/>
    </location>
</feature>
<proteinExistence type="predicted"/>
<feature type="compositionally biased region" description="Polar residues" evidence="1">
    <location>
        <begin position="812"/>
        <end position="821"/>
    </location>
</feature>
<feature type="compositionally biased region" description="Acidic residues" evidence="1">
    <location>
        <begin position="1217"/>
        <end position="1234"/>
    </location>
</feature>
<feature type="compositionally biased region" description="Basic and acidic residues" evidence="1">
    <location>
        <begin position="301"/>
        <end position="310"/>
    </location>
</feature>
<feature type="region of interest" description="Disordered" evidence="1">
    <location>
        <begin position="941"/>
        <end position="1171"/>
    </location>
</feature>
<dbReference type="STRING" id="71717.A0A4Y7TN47"/>
<feature type="compositionally biased region" description="Acidic residues" evidence="1">
    <location>
        <begin position="1068"/>
        <end position="1077"/>
    </location>
</feature>
<dbReference type="Proteomes" id="UP000298030">
    <property type="component" value="Unassembled WGS sequence"/>
</dbReference>
<feature type="region of interest" description="Disordered" evidence="1">
    <location>
        <begin position="786"/>
        <end position="829"/>
    </location>
</feature>
<feature type="compositionally biased region" description="Basic residues" evidence="1">
    <location>
        <begin position="290"/>
        <end position="300"/>
    </location>
</feature>
<feature type="compositionally biased region" description="Basic and acidic residues" evidence="1">
    <location>
        <begin position="1013"/>
        <end position="1034"/>
    </location>
</feature>
<protein>
    <recommendedName>
        <fullName evidence="2">DNA replication checkpoint mediator MRC1 domain-containing protein</fullName>
    </recommendedName>
</protein>
<feature type="region of interest" description="Disordered" evidence="1">
    <location>
        <begin position="382"/>
        <end position="403"/>
    </location>
</feature>
<accession>A0A4Y7TN47</accession>
<feature type="region of interest" description="Disordered" evidence="1">
    <location>
        <begin position="1"/>
        <end position="310"/>
    </location>
</feature>
<dbReference type="OrthoDB" id="3361281at2759"/>
<feature type="compositionally biased region" description="Acidic residues" evidence="1">
    <location>
        <begin position="456"/>
        <end position="465"/>
    </location>
</feature>
<evidence type="ECO:0000313" key="4">
    <source>
        <dbReference type="Proteomes" id="UP000298030"/>
    </source>
</evidence>
<feature type="compositionally biased region" description="Acidic residues" evidence="1">
    <location>
        <begin position="82"/>
        <end position="93"/>
    </location>
</feature>
<feature type="region of interest" description="Disordered" evidence="1">
    <location>
        <begin position="1203"/>
        <end position="1277"/>
    </location>
</feature>
<gene>
    <name evidence="3" type="ORF">FA13DRAFT_1771986</name>
</gene>
<evidence type="ECO:0000256" key="1">
    <source>
        <dbReference type="SAM" id="MobiDB-lite"/>
    </source>
</evidence>
<feature type="compositionally biased region" description="Basic residues" evidence="1">
    <location>
        <begin position="31"/>
        <end position="41"/>
    </location>
</feature>
<feature type="region of interest" description="Disordered" evidence="1">
    <location>
        <begin position="580"/>
        <end position="773"/>
    </location>
</feature>
<keyword evidence="4" id="KW-1185">Reference proteome</keyword>
<reference evidence="3 4" key="1">
    <citation type="journal article" date="2019" name="Nat. Ecol. Evol.">
        <title>Megaphylogeny resolves global patterns of mushroom evolution.</title>
        <authorList>
            <person name="Varga T."/>
            <person name="Krizsan K."/>
            <person name="Foldi C."/>
            <person name="Dima B."/>
            <person name="Sanchez-Garcia M."/>
            <person name="Sanchez-Ramirez S."/>
            <person name="Szollosi G.J."/>
            <person name="Szarkandi J.G."/>
            <person name="Papp V."/>
            <person name="Albert L."/>
            <person name="Andreopoulos W."/>
            <person name="Angelini C."/>
            <person name="Antonin V."/>
            <person name="Barry K.W."/>
            <person name="Bougher N.L."/>
            <person name="Buchanan P."/>
            <person name="Buyck B."/>
            <person name="Bense V."/>
            <person name="Catcheside P."/>
            <person name="Chovatia M."/>
            <person name="Cooper J."/>
            <person name="Damon W."/>
            <person name="Desjardin D."/>
            <person name="Finy P."/>
            <person name="Geml J."/>
            <person name="Haridas S."/>
            <person name="Hughes K."/>
            <person name="Justo A."/>
            <person name="Karasinski D."/>
            <person name="Kautmanova I."/>
            <person name="Kiss B."/>
            <person name="Kocsube S."/>
            <person name="Kotiranta H."/>
            <person name="LaButti K.M."/>
            <person name="Lechner B.E."/>
            <person name="Liimatainen K."/>
            <person name="Lipzen A."/>
            <person name="Lukacs Z."/>
            <person name="Mihaltcheva S."/>
            <person name="Morgado L.N."/>
            <person name="Niskanen T."/>
            <person name="Noordeloos M.E."/>
            <person name="Ohm R.A."/>
            <person name="Ortiz-Santana B."/>
            <person name="Ovrebo C."/>
            <person name="Racz N."/>
            <person name="Riley R."/>
            <person name="Savchenko A."/>
            <person name="Shiryaev A."/>
            <person name="Soop K."/>
            <person name="Spirin V."/>
            <person name="Szebenyi C."/>
            <person name="Tomsovsky M."/>
            <person name="Tulloss R.E."/>
            <person name="Uehling J."/>
            <person name="Grigoriev I.V."/>
            <person name="Vagvolgyi C."/>
            <person name="Papp T."/>
            <person name="Martin F.M."/>
            <person name="Miettinen O."/>
            <person name="Hibbett D.S."/>
            <person name="Nagy L.G."/>
        </authorList>
    </citation>
    <scope>NUCLEOTIDE SEQUENCE [LARGE SCALE GENOMIC DNA]</scope>
    <source>
        <strain evidence="3 4">FP101781</strain>
    </source>
</reference>
<organism evidence="3 4">
    <name type="scientific">Coprinellus micaceus</name>
    <name type="common">Glistening ink-cap mushroom</name>
    <name type="synonym">Coprinus micaceus</name>
    <dbReference type="NCBI Taxonomy" id="71717"/>
    <lineage>
        <taxon>Eukaryota</taxon>
        <taxon>Fungi</taxon>
        <taxon>Dikarya</taxon>
        <taxon>Basidiomycota</taxon>
        <taxon>Agaricomycotina</taxon>
        <taxon>Agaricomycetes</taxon>
        <taxon>Agaricomycetidae</taxon>
        <taxon>Agaricales</taxon>
        <taxon>Agaricineae</taxon>
        <taxon>Psathyrellaceae</taxon>
        <taxon>Coprinellus</taxon>
    </lineage>
</organism>
<feature type="compositionally biased region" description="Polar residues" evidence="1">
    <location>
        <begin position="11"/>
        <end position="23"/>
    </location>
</feature>
<feature type="compositionally biased region" description="Acidic residues" evidence="1">
    <location>
        <begin position="616"/>
        <end position="626"/>
    </location>
</feature>
<feature type="compositionally biased region" description="Basic and acidic residues" evidence="1">
    <location>
        <begin position="473"/>
        <end position="492"/>
    </location>
</feature>
<feature type="compositionally biased region" description="Basic and acidic residues" evidence="1">
    <location>
        <begin position="1241"/>
        <end position="1254"/>
    </location>
</feature>
<feature type="compositionally biased region" description="Acidic residues" evidence="1">
    <location>
        <begin position="1085"/>
        <end position="1095"/>
    </location>
</feature>
<feature type="compositionally biased region" description="Low complexity" evidence="1">
    <location>
        <begin position="220"/>
        <end position="235"/>
    </location>
</feature>
<feature type="compositionally biased region" description="Acidic residues" evidence="1">
    <location>
        <begin position="593"/>
        <end position="604"/>
    </location>
</feature>
<name>A0A4Y7TN47_COPMI</name>
<feature type="compositionally biased region" description="Basic and acidic residues" evidence="1">
    <location>
        <begin position="1096"/>
        <end position="1118"/>
    </location>
</feature>
<feature type="region of interest" description="Disordered" evidence="1">
    <location>
        <begin position="1299"/>
        <end position="1396"/>
    </location>
</feature>
<feature type="region of interest" description="Disordered" evidence="1">
    <location>
        <begin position="422"/>
        <end position="520"/>
    </location>
</feature>
<dbReference type="InterPro" id="IPR018564">
    <property type="entry name" value="Repl_chkpnt_MRC1_dom"/>
</dbReference>